<evidence type="ECO:0000256" key="4">
    <source>
        <dbReference type="ARBA" id="ARBA00022475"/>
    </source>
</evidence>
<accession>A0A1Q4VA10</accession>
<feature type="transmembrane region" description="Helical" evidence="8">
    <location>
        <begin position="119"/>
        <end position="137"/>
    </location>
</feature>
<reference evidence="9 10" key="1">
    <citation type="submission" date="2015-06" db="EMBL/GenBank/DDBJ databases">
        <title>Cloning and characterization of the uncialamcin biosynthetic gene cluster.</title>
        <authorList>
            <person name="Yan X."/>
            <person name="Huang T."/>
            <person name="Ge H."/>
            <person name="Shen B."/>
        </authorList>
    </citation>
    <scope>NUCLEOTIDE SEQUENCE [LARGE SCALE GENOMIC DNA]</scope>
    <source>
        <strain evidence="9 10">DCA2648</strain>
    </source>
</reference>
<dbReference type="Gene3D" id="1.10.3470.10">
    <property type="entry name" value="ABC transporter involved in vitamin B12 uptake, BtuC"/>
    <property type="match status" value="1"/>
</dbReference>
<evidence type="ECO:0000256" key="7">
    <source>
        <dbReference type="ARBA" id="ARBA00023136"/>
    </source>
</evidence>
<protein>
    <submittedName>
        <fullName evidence="9">Iron ABC transporter permease</fullName>
    </submittedName>
</protein>
<dbReference type="Pfam" id="PF01032">
    <property type="entry name" value="FecCD"/>
    <property type="match status" value="1"/>
</dbReference>
<keyword evidence="6 8" id="KW-1133">Transmembrane helix</keyword>
<dbReference type="PANTHER" id="PTHR30472">
    <property type="entry name" value="FERRIC ENTEROBACTIN TRANSPORT SYSTEM PERMEASE PROTEIN"/>
    <property type="match status" value="1"/>
</dbReference>
<evidence type="ECO:0000313" key="9">
    <source>
        <dbReference type="EMBL" id="OKH94666.1"/>
    </source>
</evidence>
<dbReference type="PANTHER" id="PTHR30472:SF24">
    <property type="entry name" value="FERRIC ENTEROBACTIN TRANSPORT SYSTEM PERMEASE PROTEIN FEPG"/>
    <property type="match status" value="1"/>
</dbReference>
<evidence type="ECO:0000313" key="10">
    <source>
        <dbReference type="Proteomes" id="UP000186455"/>
    </source>
</evidence>
<feature type="transmembrane region" description="Helical" evidence="8">
    <location>
        <begin position="34"/>
        <end position="58"/>
    </location>
</feature>
<dbReference type="SUPFAM" id="SSF81345">
    <property type="entry name" value="ABC transporter involved in vitamin B12 uptake, BtuC"/>
    <property type="match status" value="1"/>
</dbReference>
<evidence type="ECO:0000256" key="1">
    <source>
        <dbReference type="ARBA" id="ARBA00004651"/>
    </source>
</evidence>
<dbReference type="RefSeq" id="WP_073786438.1">
    <property type="nucleotide sequence ID" value="NZ_LFBV01000002.1"/>
</dbReference>
<evidence type="ECO:0000256" key="8">
    <source>
        <dbReference type="SAM" id="Phobius"/>
    </source>
</evidence>
<evidence type="ECO:0000256" key="5">
    <source>
        <dbReference type="ARBA" id="ARBA00022692"/>
    </source>
</evidence>
<comment type="subcellular location">
    <subcellularLocation>
        <location evidence="1">Cell membrane</location>
        <topology evidence="1">Multi-pass membrane protein</topology>
    </subcellularLocation>
</comment>
<dbReference type="InterPro" id="IPR000522">
    <property type="entry name" value="ABC_transptr_permease_BtuC"/>
</dbReference>
<comment type="similarity">
    <text evidence="2">Belongs to the binding-protein-dependent transport system permease family. FecCD subfamily.</text>
</comment>
<proteinExistence type="inferred from homology"/>
<feature type="transmembrane region" description="Helical" evidence="8">
    <location>
        <begin position="89"/>
        <end position="107"/>
    </location>
</feature>
<dbReference type="EMBL" id="LFBV01000002">
    <property type="protein sequence ID" value="OKH94666.1"/>
    <property type="molecule type" value="Genomic_DNA"/>
</dbReference>
<feature type="transmembrane region" description="Helical" evidence="8">
    <location>
        <begin position="170"/>
        <end position="193"/>
    </location>
</feature>
<sequence>MSGAPAGPRTRVDFGRTVLVSRGPRWSLRLDVRTAVSCTVFGLLTAVAVLVSLAYGTYDIPLGEVLRTLTGGGESGTRKIVVEWRLPRVLLAVLFGAALAVAGAIFQSVSRNPLGSPDIIGFSSGSYTGALVVMLISGGGYYQVAAGSLIGGIATAFLVFVLAYRQGTRAFQLIIVGIAISAMLGAFNTWLVLRADIEEAMLAAVWGGGSLNSLGYDQLWPVLGILAVLVPLTLATGPALRQLELGDDAASALGIRVNAVRLTAVVLGVALTALVTASAGPIAFISLVAPQIARRVTRSASVALLPSAVLGAFLLVLADLIGQRLFAPVQLPVGIVTVSIGGLYFVWLLVREARRSA</sequence>
<keyword evidence="4" id="KW-1003">Cell membrane</keyword>
<dbReference type="GO" id="GO:0033214">
    <property type="term" value="P:siderophore-iron import into cell"/>
    <property type="evidence" value="ECO:0007669"/>
    <property type="project" value="TreeGrafter"/>
</dbReference>
<dbReference type="GO" id="GO:0005886">
    <property type="term" value="C:plasma membrane"/>
    <property type="evidence" value="ECO:0007669"/>
    <property type="project" value="UniProtKB-SubCell"/>
</dbReference>
<feature type="transmembrane region" description="Helical" evidence="8">
    <location>
        <begin position="300"/>
        <end position="318"/>
    </location>
</feature>
<dbReference type="Proteomes" id="UP000186455">
    <property type="component" value="Unassembled WGS sequence"/>
</dbReference>
<keyword evidence="3" id="KW-0813">Transport</keyword>
<dbReference type="InterPro" id="IPR037294">
    <property type="entry name" value="ABC_BtuC-like"/>
</dbReference>
<gene>
    <name evidence="9" type="ORF">AB852_10630</name>
</gene>
<keyword evidence="7 8" id="KW-0472">Membrane</keyword>
<evidence type="ECO:0000256" key="3">
    <source>
        <dbReference type="ARBA" id="ARBA00022448"/>
    </source>
</evidence>
<feature type="transmembrane region" description="Helical" evidence="8">
    <location>
        <begin position="260"/>
        <end position="288"/>
    </location>
</feature>
<keyword evidence="10" id="KW-1185">Reference proteome</keyword>
<dbReference type="STRING" id="1048205.AB852_10630"/>
<dbReference type="CDD" id="cd06550">
    <property type="entry name" value="TM_ABC_iron-siderophores_like"/>
    <property type="match status" value="1"/>
</dbReference>
<keyword evidence="5 8" id="KW-0812">Transmembrane</keyword>
<dbReference type="FunFam" id="1.10.3470.10:FF:000001">
    <property type="entry name" value="Vitamin B12 ABC transporter permease BtuC"/>
    <property type="match status" value="1"/>
</dbReference>
<dbReference type="GO" id="GO:0022857">
    <property type="term" value="F:transmembrane transporter activity"/>
    <property type="evidence" value="ECO:0007669"/>
    <property type="project" value="InterPro"/>
</dbReference>
<organism evidence="9 10">
    <name type="scientific">Streptomyces uncialis</name>
    <dbReference type="NCBI Taxonomy" id="1048205"/>
    <lineage>
        <taxon>Bacteria</taxon>
        <taxon>Bacillati</taxon>
        <taxon>Actinomycetota</taxon>
        <taxon>Actinomycetes</taxon>
        <taxon>Kitasatosporales</taxon>
        <taxon>Streptomycetaceae</taxon>
        <taxon>Streptomyces</taxon>
    </lineage>
</organism>
<comment type="caution">
    <text evidence="9">The sequence shown here is derived from an EMBL/GenBank/DDBJ whole genome shotgun (WGS) entry which is preliminary data.</text>
</comment>
<feature type="transmembrane region" description="Helical" evidence="8">
    <location>
        <begin position="330"/>
        <end position="350"/>
    </location>
</feature>
<feature type="transmembrane region" description="Helical" evidence="8">
    <location>
        <begin position="144"/>
        <end position="164"/>
    </location>
</feature>
<name>A0A1Q4VA10_9ACTN</name>
<evidence type="ECO:0000256" key="6">
    <source>
        <dbReference type="ARBA" id="ARBA00022989"/>
    </source>
</evidence>
<evidence type="ECO:0000256" key="2">
    <source>
        <dbReference type="ARBA" id="ARBA00007935"/>
    </source>
</evidence>
<dbReference type="AlphaFoldDB" id="A0A1Q4VA10"/>